<keyword evidence="2 6" id="KW-0698">rRNA processing</keyword>
<keyword evidence="6" id="KW-0963">Cytoplasm</keyword>
<keyword evidence="5 6" id="KW-0378">Hydrolase</keyword>
<name>A0A938XUM0_9FIRM</name>
<comment type="similarity">
    <text evidence="6">Belongs to the MrnC RNase family.</text>
</comment>
<protein>
    <recommendedName>
        <fullName evidence="6">Mini-ribonuclease 3</fullName>
        <shortName evidence="6">Mini-3</shortName>
        <shortName evidence="6">Mini-RNase 3</shortName>
        <ecNumber evidence="6">3.1.26.-</ecNumber>
    </recommendedName>
    <alternativeName>
        <fullName evidence="6">Mini-RNase III</fullName>
        <shortName evidence="6">Mini-III</shortName>
    </alternativeName>
</protein>
<comment type="cofactor">
    <cofactor evidence="6">
        <name>Mg(2+)</name>
        <dbReference type="ChEBI" id="CHEBI:18420"/>
    </cofactor>
</comment>
<evidence type="ECO:0000256" key="6">
    <source>
        <dbReference type="HAMAP-Rule" id="MF_01468"/>
    </source>
</evidence>
<dbReference type="RefSeq" id="WP_204702681.1">
    <property type="nucleotide sequence ID" value="NZ_JAFBDQ010000018.1"/>
</dbReference>
<feature type="domain" description="RNase III" evidence="7">
    <location>
        <begin position="19"/>
        <end position="116"/>
    </location>
</feature>
<reference evidence="8" key="1">
    <citation type="submission" date="2021-01" db="EMBL/GenBank/DDBJ databases">
        <title>Genomic Encyclopedia of Type Strains, Phase IV (KMG-IV): sequencing the most valuable type-strain genomes for metagenomic binning, comparative biology and taxonomic classification.</title>
        <authorList>
            <person name="Goeker M."/>
        </authorList>
    </citation>
    <scope>NUCLEOTIDE SEQUENCE</scope>
    <source>
        <strain evidence="8">DSM 23230</strain>
    </source>
</reference>
<keyword evidence="6" id="KW-0699">rRNA-binding</keyword>
<dbReference type="InterPro" id="IPR036389">
    <property type="entry name" value="RNase_III_sf"/>
</dbReference>
<evidence type="ECO:0000256" key="2">
    <source>
        <dbReference type="ARBA" id="ARBA00022552"/>
    </source>
</evidence>
<keyword evidence="3 6" id="KW-0540">Nuclease</keyword>
<comment type="function">
    <text evidence="6">Involved in correct processing of both the 5' and 3' ends of 23S rRNA precursor. Processes 30S rRNA precursor transcript even in absence of ribonuclease 3 (Rnc); Rnc processes 30S rRNA into smaller rRNA precursors.</text>
</comment>
<evidence type="ECO:0000256" key="4">
    <source>
        <dbReference type="ARBA" id="ARBA00022759"/>
    </source>
</evidence>
<accession>A0A938XUM0</accession>
<gene>
    <name evidence="6" type="primary">mrnC</name>
    <name evidence="8" type="ORF">JOC47_002719</name>
</gene>
<dbReference type="AlphaFoldDB" id="A0A938XUM0"/>
<comment type="subunit">
    <text evidence="6">Homodimer.</text>
</comment>
<dbReference type="GO" id="GO:0006364">
    <property type="term" value="P:rRNA processing"/>
    <property type="evidence" value="ECO:0007669"/>
    <property type="project" value="UniProtKB-UniRule"/>
</dbReference>
<dbReference type="Gene3D" id="1.10.1520.10">
    <property type="entry name" value="Ribonuclease III domain"/>
    <property type="match status" value="1"/>
</dbReference>
<keyword evidence="6" id="KW-0460">Magnesium</keyword>
<dbReference type="InterPro" id="IPR008226">
    <property type="entry name" value="Mini3_fam"/>
</dbReference>
<evidence type="ECO:0000256" key="5">
    <source>
        <dbReference type="ARBA" id="ARBA00022801"/>
    </source>
</evidence>
<proteinExistence type="inferred from homology"/>
<sequence length="137" mass="15779">MFLDDIVDFPDRPKLMSPEVMAYVGDGVYELFIRNVVLERKLGKGQALHEQTVKYVNASAQAKLLEEIRDELTKEEESIVRRGRNCQKNIPSNADPSEYCYSTGFEALLGFLYLKKEKDRLSELMEIMKDILDQGQI</sequence>
<evidence type="ECO:0000313" key="9">
    <source>
        <dbReference type="Proteomes" id="UP000774000"/>
    </source>
</evidence>
<dbReference type="Pfam" id="PF00636">
    <property type="entry name" value="Ribonuclease_3"/>
    <property type="match status" value="1"/>
</dbReference>
<dbReference type="PIRSF" id="PIRSF005520">
    <property type="entry name" value="UCP005520"/>
    <property type="match status" value="1"/>
</dbReference>
<dbReference type="SUPFAM" id="SSF69065">
    <property type="entry name" value="RNase III domain-like"/>
    <property type="match status" value="1"/>
</dbReference>
<keyword evidence="4 6" id="KW-0255">Endonuclease</keyword>
<evidence type="ECO:0000259" key="7">
    <source>
        <dbReference type="Pfam" id="PF00636"/>
    </source>
</evidence>
<dbReference type="InterPro" id="IPR000999">
    <property type="entry name" value="RNase_III_dom"/>
</dbReference>
<evidence type="ECO:0000256" key="3">
    <source>
        <dbReference type="ARBA" id="ARBA00022722"/>
    </source>
</evidence>
<organism evidence="8 9">
    <name type="scientific">Halanaerobacter jeridensis</name>
    <dbReference type="NCBI Taxonomy" id="706427"/>
    <lineage>
        <taxon>Bacteria</taxon>
        <taxon>Bacillati</taxon>
        <taxon>Bacillota</taxon>
        <taxon>Clostridia</taxon>
        <taxon>Halanaerobiales</taxon>
        <taxon>Halobacteroidaceae</taxon>
        <taxon>Halanaerobacter</taxon>
    </lineage>
</organism>
<evidence type="ECO:0000256" key="1">
    <source>
        <dbReference type="ARBA" id="ARBA00022517"/>
    </source>
</evidence>
<dbReference type="Proteomes" id="UP000774000">
    <property type="component" value="Unassembled WGS sequence"/>
</dbReference>
<keyword evidence="9" id="KW-1185">Reference proteome</keyword>
<keyword evidence="1 6" id="KW-0690">Ribosome biogenesis</keyword>
<dbReference type="GO" id="GO:0005737">
    <property type="term" value="C:cytoplasm"/>
    <property type="evidence" value="ECO:0007669"/>
    <property type="project" value="UniProtKB-SubCell"/>
</dbReference>
<dbReference type="GO" id="GO:0019843">
    <property type="term" value="F:rRNA binding"/>
    <property type="evidence" value="ECO:0007669"/>
    <property type="project" value="UniProtKB-UniRule"/>
</dbReference>
<dbReference type="EC" id="3.1.26.-" evidence="6"/>
<keyword evidence="6" id="KW-0694">RNA-binding</keyword>
<dbReference type="PANTHER" id="PTHR34276">
    <property type="entry name" value="MINI-RIBONUCLEASE 3"/>
    <property type="match status" value="1"/>
</dbReference>
<feature type="active site" evidence="6">
    <location>
        <position position="26"/>
    </location>
</feature>
<dbReference type="EMBL" id="JAFBDQ010000018">
    <property type="protein sequence ID" value="MBM7557853.1"/>
    <property type="molecule type" value="Genomic_DNA"/>
</dbReference>
<comment type="subcellular location">
    <subcellularLocation>
        <location evidence="6">Cytoplasm</location>
    </subcellularLocation>
</comment>
<dbReference type="PANTHER" id="PTHR34276:SF1">
    <property type="entry name" value="MINI-RIBONUCLEASE 3"/>
    <property type="match status" value="1"/>
</dbReference>
<dbReference type="GO" id="GO:0004525">
    <property type="term" value="F:ribonuclease III activity"/>
    <property type="evidence" value="ECO:0007669"/>
    <property type="project" value="InterPro"/>
</dbReference>
<evidence type="ECO:0000313" key="8">
    <source>
        <dbReference type="EMBL" id="MBM7557853.1"/>
    </source>
</evidence>
<comment type="caution">
    <text evidence="8">The sequence shown here is derived from an EMBL/GenBank/DDBJ whole genome shotgun (WGS) entry which is preliminary data.</text>
</comment>
<dbReference type="HAMAP" id="MF_01468">
    <property type="entry name" value="RNase_Mini_III"/>
    <property type="match status" value="1"/>
</dbReference>